<organism evidence="2 3">
    <name type="scientific">Mordavella massiliensis</name>
    <dbReference type="NCBI Taxonomy" id="1871024"/>
    <lineage>
        <taxon>Bacteria</taxon>
        <taxon>Bacillati</taxon>
        <taxon>Bacillota</taxon>
        <taxon>Clostridia</taxon>
        <taxon>Eubacteriales</taxon>
        <taxon>Clostridiaceae</taxon>
        <taxon>Mordavella</taxon>
    </lineage>
</organism>
<evidence type="ECO:0000259" key="1">
    <source>
        <dbReference type="Pfam" id="PF04073"/>
    </source>
</evidence>
<dbReference type="AlphaFoldDB" id="A0A939BGC5"/>
<reference evidence="2" key="2">
    <citation type="journal article" date="2021" name="Sci. Rep.">
        <title>The distribution of antibiotic resistance genes in chicken gut microbiota commensals.</title>
        <authorList>
            <person name="Juricova H."/>
            <person name="Matiasovicova J."/>
            <person name="Kubasova T."/>
            <person name="Cejkova D."/>
            <person name="Rychlik I."/>
        </authorList>
    </citation>
    <scope>NUCLEOTIDE SEQUENCE</scope>
    <source>
        <strain evidence="2">An582</strain>
    </source>
</reference>
<evidence type="ECO:0000313" key="2">
    <source>
        <dbReference type="EMBL" id="MBM6947920.1"/>
    </source>
</evidence>
<dbReference type="Pfam" id="PF04073">
    <property type="entry name" value="tRNA_edit"/>
    <property type="match status" value="1"/>
</dbReference>
<dbReference type="CDD" id="cd04333">
    <property type="entry name" value="ProX_deacylase"/>
    <property type="match status" value="1"/>
</dbReference>
<dbReference type="Gene3D" id="3.90.960.10">
    <property type="entry name" value="YbaK/aminoacyl-tRNA synthetase-associated domain"/>
    <property type="match status" value="1"/>
</dbReference>
<reference evidence="2" key="1">
    <citation type="submission" date="2020-08" db="EMBL/GenBank/DDBJ databases">
        <authorList>
            <person name="Cejkova D."/>
            <person name="Kubasova T."/>
            <person name="Jahodarova E."/>
            <person name="Rychlik I."/>
        </authorList>
    </citation>
    <scope>NUCLEOTIDE SEQUENCE</scope>
    <source>
        <strain evidence="2">An582</strain>
    </source>
</reference>
<protein>
    <submittedName>
        <fullName evidence="2">YbaK/EbsC family protein</fullName>
    </submittedName>
</protein>
<dbReference type="PANTHER" id="PTHR30411:SF1">
    <property type="entry name" value="CYTOPLASMIC PROTEIN"/>
    <property type="match status" value="1"/>
</dbReference>
<proteinExistence type="predicted"/>
<feature type="domain" description="YbaK/aminoacyl-tRNA synthetase-associated" evidence="1">
    <location>
        <begin position="28"/>
        <end position="140"/>
    </location>
</feature>
<evidence type="ECO:0000313" key="3">
    <source>
        <dbReference type="Proteomes" id="UP000705508"/>
    </source>
</evidence>
<sequence length="158" mass="17211">MSVEAVRTYFKKWPGMEARILEFPVSSATVAEAALAVGTQEQRIAKTLSFLLERGPILVVAAGDAKVDNKKFKAAFHKKASMLKADELTELIGHPAGGVCPFAVREGVEIYLDVSLKRFATVFPACGSANSAIELSIPELEMYCSRFDGWVDVCKIPE</sequence>
<dbReference type="RefSeq" id="WP_204905965.1">
    <property type="nucleotide sequence ID" value="NZ_JACJKS010000004.1"/>
</dbReference>
<accession>A0A939BGC5</accession>
<gene>
    <name evidence="2" type="ORF">H6A20_04465</name>
</gene>
<dbReference type="SUPFAM" id="SSF55826">
    <property type="entry name" value="YbaK/ProRS associated domain"/>
    <property type="match status" value="1"/>
</dbReference>
<dbReference type="GO" id="GO:0002161">
    <property type="term" value="F:aminoacyl-tRNA deacylase activity"/>
    <property type="evidence" value="ECO:0007669"/>
    <property type="project" value="InterPro"/>
</dbReference>
<dbReference type="InterPro" id="IPR007214">
    <property type="entry name" value="YbaK/aa-tRNA-synth-assoc-dom"/>
</dbReference>
<comment type="caution">
    <text evidence="2">The sequence shown here is derived from an EMBL/GenBank/DDBJ whole genome shotgun (WGS) entry which is preliminary data.</text>
</comment>
<dbReference type="EMBL" id="JACJKS010000004">
    <property type="protein sequence ID" value="MBM6947920.1"/>
    <property type="molecule type" value="Genomic_DNA"/>
</dbReference>
<dbReference type="PANTHER" id="PTHR30411">
    <property type="entry name" value="CYTOPLASMIC PROTEIN"/>
    <property type="match status" value="1"/>
</dbReference>
<dbReference type="Proteomes" id="UP000705508">
    <property type="component" value="Unassembled WGS sequence"/>
</dbReference>
<name>A0A939BGC5_9CLOT</name>
<dbReference type="InterPro" id="IPR036754">
    <property type="entry name" value="YbaK/aa-tRNA-synt-asso_dom_sf"/>
</dbReference>